<accession>A0A5C7EM15</accession>
<dbReference type="InterPro" id="IPR025420">
    <property type="entry name" value="DUF4143"/>
</dbReference>
<evidence type="ECO:0000259" key="2">
    <source>
        <dbReference type="Pfam" id="PF13635"/>
    </source>
</evidence>
<evidence type="ECO:0000313" key="3">
    <source>
        <dbReference type="EMBL" id="TXF13764.1"/>
    </source>
</evidence>
<dbReference type="Pfam" id="PF13635">
    <property type="entry name" value="DUF4143"/>
    <property type="match status" value="1"/>
</dbReference>
<dbReference type="InParanoid" id="A0A5C7EM15"/>
<gene>
    <name evidence="3" type="ORF">FR698_01260</name>
</gene>
<proteinExistence type="predicted"/>
<feature type="domain" description="AAA" evidence="1">
    <location>
        <begin position="48"/>
        <end position="179"/>
    </location>
</feature>
<dbReference type="InterPro" id="IPR027417">
    <property type="entry name" value="P-loop_NTPase"/>
</dbReference>
<keyword evidence="3" id="KW-0067">ATP-binding</keyword>
<dbReference type="SUPFAM" id="SSF52540">
    <property type="entry name" value="P-loop containing nucleoside triphosphate hydrolases"/>
    <property type="match status" value="1"/>
</dbReference>
<protein>
    <submittedName>
        <fullName evidence="3">ATP-binding protein</fullName>
    </submittedName>
</protein>
<name>A0A5C7EM15_9PROT</name>
<evidence type="ECO:0000313" key="4">
    <source>
        <dbReference type="Proteomes" id="UP000321201"/>
    </source>
</evidence>
<dbReference type="GO" id="GO:0005524">
    <property type="term" value="F:ATP binding"/>
    <property type="evidence" value="ECO:0007669"/>
    <property type="project" value="UniProtKB-KW"/>
</dbReference>
<evidence type="ECO:0000259" key="1">
    <source>
        <dbReference type="Pfam" id="PF13173"/>
    </source>
</evidence>
<reference evidence="3 4" key="1">
    <citation type="submission" date="2019-08" db="EMBL/GenBank/DDBJ databases">
        <title>Pelomicrobium methylotrophicum gen. nov., sp. nov. a moderately thermophilic, facultatively anaerobic, lithoautotrophic and methylotrophic bacterium isolated from a terrestrial mud volcano.</title>
        <authorList>
            <person name="Slobodkina G.B."/>
            <person name="Merkel A.Y."/>
            <person name="Slobodkin A.I."/>
        </authorList>
    </citation>
    <scope>NUCLEOTIDE SEQUENCE [LARGE SCALE GENOMIC DNA]</scope>
    <source>
        <strain evidence="3 4">SM250</strain>
    </source>
</reference>
<dbReference type="OrthoDB" id="9801684at2"/>
<dbReference type="Proteomes" id="UP000321201">
    <property type="component" value="Unassembled WGS sequence"/>
</dbReference>
<dbReference type="RefSeq" id="WP_147798349.1">
    <property type="nucleotide sequence ID" value="NZ_VPFL01000001.1"/>
</dbReference>
<organism evidence="3 4">
    <name type="scientific">Pelomicrobium methylotrophicum</name>
    <dbReference type="NCBI Taxonomy" id="2602750"/>
    <lineage>
        <taxon>Bacteria</taxon>
        <taxon>Pseudomonadati</taxon>
        <taxon>Pseudomonadota</taxon>
        <taxon>Hydrogenophilia</taxon>
        <taxon>Hydrogenophilia incertae sedis</taxon>
        <taxon>Pelomicrobium</taxon>
    </lineage>
</organism>
<dbReference type="EMBL" id="VPFL01000001">
    <property type="protein sequence ID" value="TXF13764.1"/>
    <property type="molecule type" value="Genomic_DNA"/>
</dbReference>
<dbReference type="InterPro" id="IPR041682">
    <property type="entry name" value="AAA_14"/>
</dbReference>
<sequence>MITSPQEVMAVLRQYNPWWLGLPVPDLPAWRRAVFWELDFWLRTPPAHRAVLLSGARQVGKTTLLLQAIEALVKGGVPRQNILYATFDHPLLKLAGLDGVLKLWREFEPAAEGPEYLFLDEIQFMRGWQTWLKHQVDFEKQRRIVVTGSATPLVEEGQESGVGRWHTLKLATLSFYEYLQIKKLPQPPLPEVASFAQLLDWTPAQFARAAEQARPLMAHFHEYLLRGGFPQCALVPSVDLAQKLLREDIVDKVLKRDMTALFGVRRVLELEQTFLYLCLHDGGLLDMVDLGKNLEVKKPTAQNYLTLLESTHLIHRLPPHGYGKEILRARYKVYLADAAIAPSVLLKGKAMLDDPVAVSRAVETAFFKHVFTRYYALSIGFAYWRNRRNEEVDIVADVRGQLVPFEVKYSRQHTGLGELKGMAAFCTEKRVPRGYVITRELSDFSVLALPDSPAGTRLLKIPAVLACYWLGQSELLGARRQELEE</sequence>
<comment type="caution">
    <text evidence="3">The sequence shown here is derived from an EMBL/GenBank/DDBJ whole genome shotgun (WGS) entry which is preliminary data.</text>
</comment>
<feature type="domain" description="DUF4143" evidence="2">
    <location>
        <begin position="255"/>
        <end position="410"/>
    </location>
</feature>
<dbReference type="Pfam" id="PF13173">
    <property type="entry name" value="AAA_14"/>
    <property type="match status" value="1"/>
</dbReference>
<keyword evidence="4" id="KW-1185">Reference proteome</keyword>
<dbReference type="PANTHER" id="PTHR43566:SF1">
    <property type="entry name" value="AAA+ ATPASE DOMAIN-CONTAINING PROTEIN"/>
    <property type="match status" value="1"/>
</dbReference>
<dbReference type="PANTHER" id="PTHR43566">
    <property type="entry name" value="CONSERVED PROTEIN"/>
    <property type="match status" value="1"/>
</dbReference>
<keyword evidence="3" id="KW-0547">Nucleotide-binding</keyword>
<dbReference type="AlphaFoldDB" id="A0A5C7EM15"/>